<keyword evidence="7" id="KW-1185">Reference proteome</keyword>
<dbReference type="InterPro" id="IPR001647">
    <property type="entry name" value="HTH_TetR"/>
</dbReference>
<protein>
    <submittedName>
        <fullName evidence="6">TetR/AcrR family transcriptional regulator</fullName>
    </submittedName>
</protein>
<reference evidence="7" key="1">
    <citation type="journal article" date="2019" name="Int. J. Syst. Evol. Microbiol.">
        <title>The Global Catalogue of Microorganisms (GCM) 10K type strain sequencing project: providing services to taxonomists for standard genome sequencing and annotation.</title>
        <authorList>
            <consortium name="The Broad Institute Genomics Platform"/>
            <consortium name="The Broad Institute Genome Sequencing Center for Infectious Disease"/>
            <person name="Wu L."/>
            <person name="Ma J."/>
        </authorList>
    </citation>
    <scope>NUCLEOTIDE SEQUENCE [LARGE SCALE GENOMIC DNA]</scope>
    <source>
        <strain evidence="7">JCM 17938</strain>
    </source>
</reference>
<evidence type="ECO:0000313" key="6">
    <source>
        <dbReference type="EMBL" id="GAA4603605.1"/>
    </source>
</evidence>
<proteinExistence type="predicted"/>
<keyword evidence="1" id="KW-0805">Transcription regulation</keyword>
<dbReference type="PANTHER" id="PTHR47506:SF3">
    <property type="entry name" value="HTH-TYPE TRANSCRIPTIONAL REGULATOR LMRA"/>
    <property type="match status" value="1"/>
</dbReference>
<sequence length="189" mass="19844">MAAKGDETRARMIEATRTLTEAKGYHGTGLNEVLALSGAPRGSLYHHFPGGKDQLVGEALTGAGREVDGLLADLAEEAADVPALVHALLDALAERMTASGFAKGCPVATVALEVASSNDALQQITAEVYGGWQRRLADRLHADGREAAEADDVATTVLALIEGALVLARAQRSREPIDRVRRRIAAVLG</sequence>
<dbReference type="SUPFAM" id="SSF46689">
    <property type="entry name" value="Homeodomain-like"/>
    <property type="match status" value="1"/>
</dbReference>
<evidence type="ECO:0000259" key="5">
    <source>
        <dbReference type="PROSITE" id="PS50977"/>
    </source>
</evidence>
<dbReference type="InterPro" id="IPR054156">
    <property type="entry name" value="YxaF_TetR_C"/>
</dbReference>
<feature type="domain" description="HTH tetR-type" evidence="5">
    <location>
        <begin position="6"/>
        <end position="66"/>
    </location>
</feature>
<gene>
    <name evidence="6" type="ORF">GCM10023195_12020</name>
</gene>
<dbReference type="SUPFAM" id="SSF48498">
    <property type="entry name" value="Tetracyclin repressor-like, C-terminal domain"/>
    <property type="match status" value="1"/>
</dbReference>
<evidence type="ECO:0000256" key="3">
    <source>
        <dbReference type="ARBA" id="ARBA00023163"/>
    </source>
</evidence>
<organism evidence="6 7">
    <name type="scientific">Actinoallomurus liliacearum</name>
    <dbReference type="NCBI Taxonomy" id="1080073"/>
    <lineage>
        <taxon>Bacteria</taxon>
        <taxon>Bacillati</taxon>
        <taxon>Actinomycetota</taxon>
        <taxon>Actinomycetes</taxon>
        <taxon>Streptosporangiales</taxon>
        <taxon>Thermomonosporaceae</taxon>
        <taxon>Actinoallomurus</taxon>
    </lineage>
</organism>
<dbReference type="Pfam" id="PF00440">
    <property type="entry name" value="TetR_N"/>
    <property type="match status" value="1"/>
</dbReference>
<evidence type="ECO:0000313" key="7">
    <source>
        <dbReference type="Proteomes" id="UP001500212"/>
    </source>
</evidence>
<name>A0ABP8TDL3_9ACTN</name>
<evidence type="ECO:0000256" key="1">
    <source>
        <dbReference type="ARBA" id="ARBA00023015"/>
    </source>
</evidence>
<keyword evidence="3" id="KW-0804">Transcription</keyword>
<dbReference type="PANTHER" id="PTHR47506">
    <property type="entry name" value="TRANSCRIPTIONAL REGULATORY PROTEIN"/>
    <property type="match status" value="1"/>
</dbReference>
<dbReference type="Gene3D" id="1.10.357.10">
    <property type="entry name" value="Tetracycline Repressor, domain 2"/>
    <property type="match status" value="1"/>
</dbReference>
<dbReference type="PROSITE" id="PS50977">
    <property type="entry name" value="HTH_TETR_2"/>
    <property type="match status" value="1"/>
</dbReference>
<keyword evidence="2 4" id="KW-0238">DNA-binding</keyword>
<dbReference type="RefSeq" id="WP_345349500.1">
    <property type="nucleotide sequence ID" value="NZ_BAABHJ010000002.1"/>
</dbReference>
<dbReference type="EMBL" id="BAABHJ010000002">
    <property type="protein sequence ID" value="GAA4603605.1"/>
    <property type="molecule type" value="Genomic_DNA"/>
</dbReference>
<accession>A0ABP8TDL3</accession>
<evidence type="ECO:0000256" key="2">
    <source>
        <dbReference type="ARBA" id="ARBA00023125"/>
    </source>
</evidence>
<evidence type="ECO:0000256" key="4">
    <source>
        <dbReference type="PROSITE-ProRule" id="PRU00335"/>
    </source>
</evidence>
<comment type="caution">
    <text evidence="6">The sequence shown here is derived from an EMBL/GenBank/DDBJ whole genome shotgun (WGS) entry which is preliminary data.</text>
</comment>
<dbReference type="Proteomes" id="UP001500212">
    <property type="component" value="Unassembled WGS sequence"/>
</dbReference>
<feature type="DNA-binding region" description="H-T-H motif" evidence="4">
    <location>
        <begin position="29"/>
        <end position="48"/>
    </location>
</feature>
<dbReference type="InterPro" id="IPR036271">
    <property type="entry name" value="Tet_transcr_reg_TetR-rel_C_sf"/>
</dbReference>
<dbReference type="Pfam" id="PF21993">
    <property type="entry name" value="TetR_C_13_2"/>
    <property type="match status" value="1"/>
</dbReference>
<dbReference type="InterPro" id="IPR009057">
    <property type="entry name" value="Homeodomain-like_sf"/>
</dbReference>